<dbReference type="InterPro" id="IPR053083">
    <property type="entry name" value="TF_kinase-domain_protein"/>
</dbReference>
<gene>
    <name evidence="2" type="ORF">BCR38DRAFT_411198</name>
</gene>
<evidence type="ECO:0000313" key="3">
    <source>
        <dbReference type="Proteomes" id="UP000193689"/>
    </source>
</evidence>
<reference evidence="2 3" key="1">
    <citation type="submission" date="2016-07" db="EMBL/GenBank/DDBJ databases">
        <title>Pervasive Adenine N6-methylation of Active Genes in Fungi.</title>
        <authorList>
            <consortium name="DOE Joint Genome Institute"/>
            <person name="Mondo S.J."/>
            <person name="Dannebaum R.O."/>
            <person name="Kuo R.C."/>
            <person name="Labutti K."/>
            <person name="Haridas S."/>
            <person name="Kuo A."/>
            <person name="Salamov A."/>
            <person name="Ahrendt S.R."/>
            <person name="Lipzen A."/>
            <person name="Sullivan W."/>
            <person name="Andreopoulos W.B."/>
            <person name="Clum A."/>
            <person name="Lindquist E."/>
            <person name="Daum C."/>
            <person name="Ramamoorthy G.K."/>
            <person name="Gryganskyi A."/>
            <person name="Culley D."/>
            <person name="Magnuson J.K."/>
            <person name="James T.Y."/>
            <person name="O'Malley M.A."/>
            <person name="Stajich J.E."/>
            <person name="Spatafora J.W."/>
            <person name="Visel A."/>
            <person name="Grigoriev I.V."/>
        </authorList>
    </citation>
    <scope>NUCLEOTIDE SEQUENCE [LARGE SCALE GENOMIC DNA]</scope>
    <source>
        <strain evidence="2 3">CBS 129021</strain>
    </source>
</reference>
<dbReference type="InParanoid" id="A0A1Y2DQA1"/>
<dbReference type="OrthoDB" id="4062651at2759"/>
<dbReference type="EMBL" id="MCFJ01000010">
    <property type="protein sequence ID" value="ORY61314.1"/>
    <property type="molecule type" value="Genomic_DNA"/>
</dbReference>
<dbReference type="Proteomes" id="UP000193689">
    <property type="component" value="Unassembled WGS sequence"/>
</dbReference>
<dbReference type="STRING" id="1141098.A0A1Y2DQA1"/>
<proteinExistence type="predicted"/>
<accession>A0A1Y2DQA1</accession>
<dbReference type="GO" id="GO:0005524">
    <property type="term" value="F:ATP binding"/>
    <property type="evidence" value="ECO:0007669"/>
    <property type="project" value="InterPro"/>
</dbReference>
<name>A0A1Y2DQA1_9PEZI</name>
<dbReference type="InterPro" id="IPR011009">
    <property type="entry name" value="Kinase-like_dom_sf"/>
</dbReference>
<protein>
    <recommendedName>
        <fullName evidence="1">Protein kinase domain-containing protein</fullName>
    </recommendedName>
</protein>
<dbReference type="GO" id="GO:0004672">
    <property type="term" value="F:protein kinase activity"/>
    <property type="evidence" value="ECO:0007669"/>
    <property type="project" value="InterPro"/>
</dbReference>
<comment type="caution">
    <text evidence="2">The sequence shown here is derived from an EMBL/GenBank/DDBJ whole genome shotgun (WGS) entry which is preliminary data.</text>
</comment>
<evidence type="ECO:0000259" key="1">
    <source>
        <dbReference type="PROSITE" id="PS50011"/>
    </source>
</evidence>
<dbReference type="PANTHER" id="PTHR44305">
    <property type="entry name" value="SI:DKEY-192D15.2-RELATED"/>
    <property type="match status" value="1"/>
</dbReference>
<organism evidence="2 3">
    <name type="scientific">Pseudomassariella vexata</name>
    <dbReference type="NCBI Taxonomy" id="1141098"/>
    <lineage>
        <taxon>Eukaryota</taxon>
        <taxon>Fungi</taxon>
        <taxon>Dikarya</taxon>
        <taxon>Ascomycota</taxon>
        <taxon>Pezizomycotina</taxon>
        <taxon>Sordariomycetes</taxon>
        <taxon>Xylariomycetidae</taxon>
        <taxon>Amphisphaeriales</taxon>
        <taxon>Pseudomassariaceae</taxon>
        <taxon>Pseudomassariella</taxon>
    </lineage>
</organism>
<dbReference type="PROSITE" id="PS50011">
    <property type="entry name" value="PROTEIN_KINASE_DOM"/>
    <property type="match status" value="1"/>
</dbReference>
<dbReference type="RefSeq" id="XP_040713391.1">
    <property type="nucleotide sequence ID" value="XM_040858548.1"/>
</dbReference>
<sequence length="463" mass="53491">MDRYRGLRSEDQDQGVVTSNKYDFVSQLAPGVWKVYRKQDKVEFIARDATDELHLPNGQKSPIVFLLDPKMYNIGAPIMTILNHENLVNFVDWIQTYISCPARVGVRMQQKPPSHFLVWDFCDAGTLENLFLPRYRPELTDDEKEERELQIEEAKAEGREYEGPKEKNVFLPESLCWHVVCSILKALMWLHHGIRDQYNADTGMSEQHRADVDWQTILHRDIMPSNIFFCHPRATETYGMCKLGNFGKAFVSGHVNGVSDNRVPASAGMVRAGRDGHAPLDQLRCLDNGIPRYQPPTRHRPYTISSEYRALADVMLAMMQQPVRSADEHVAWVRDRDFLKQLRDTDYSNQLKDMVYDLMSFDDGQPMPTARLYEKARHQFAGFRKHDKEGQAMAMIESVLSAQSFQEARKKEHNLMLNSLTGRVLEKQDAKVDESPNEERKGILDEIAAFVDRFEKQYEEVSE</sequence>
<dbReference type="InterPro" id="IPR000719">
    <property type="entry name" value="Prot_kinase_dom"/>
</dbReference>
<dbReference type="AlphaFoldDB" id="A0A1Y2DQA1"/>
<evidence type="ECO:0000313" key="2">
    <source>
        <dbReference type="EMBL" id="ORY61314.1"/>
    </source>
</evidence>
<keyword evidence="3" id="KW-1185">Reference proteome</keyword>
<dbReference type="GeneID" id="63774760"/>
<feature type="domain" description="Protein kinase" evidence="1">
    <location>
        <begin position="22"/>
        <end position="381"/>
    </location>
</feature>
<dbReference type="Gene3D" id="1.10.510.10">
    <property type="entry name" value="Transferase(Phosphotransferase) domain 1"/>
    <property type="match status" value="1"/>
</dbReference>
<dbReference type="SUPFAM" id="SSF56112">
    <property type="entry name" value="Protein kinase-like (PK-like)"/>
    <property type="match status" value="1"/>
</dbReference>